<keyword evidence="1" id="KW-0812">Transmembrane</keyword>
<sequence>MEAWRDAGLRRQVWRGGPPPLGPLLVLLILFFVFCAAGIRVSAATLVAPRTVRACARRCRGSPFVKQDVVVAANVVAAGPLLPGHEELLVV</sequence>
<keyword evidence="1" id="KW-0472">Membrane</keyword>
<protein>
    <submittedName>
        <fullName evidence="2">Putative secreted protein</fullName>
    </submittedName>
</protein>
<evidence type="ECO:0000256" key="1">
    <source>
        <dbReference type="SAM" id="Phobius"/>
    </source>
</evidence>
<dbReference type="EMBL" id="GIFC01004293">
    <property type="protein sequence ID" value="MXU86376.1"/>
    <property type="molecule type" value="Transcribed_RNA"/>
</dbReference>
<dbReference type="AlphaFoldDB" id="A0A6B0UDH9"/>
<feature type="transmembrane region" description="Helical" evidence="1">
    <location>
        <begin position="24"/>
        <end position="48"/>
    </location>
</feature>
<evidence type="ECO:0000313" key="2">
    <source>
        <dbReference type="EMBL" id="MXU86376.1"/>
    </source>
</evidence>
<reference evidence="2" key="1">
    <citation type="submission" date="2019-12" db="EMBL/GenBank/DDBJ databases">
        <title>An insight into the sialome of adult female Ixodes ricinus ticks feeding for 6 days.</title>
        <authorList>
            <person name="Perner J."/>
            <person name="Ribeiro J.M.C."/>
        </authorList>
    </citation>
    <scope>NUCLEOTIDE SEQUENCE</scope>
    <source>
        <strain evidence="2">Semi-engorged</strain>
        <tissue evidence="2">Salivary glands</tissue>
    </source>
</reference>
<proteinExistence type="predicted"/>
<keyword evidence="1" id="KW-1133">Transmembrane helix</keyword>
<name>A0A6B0UDH9_IXORI</name>
<accession>A0A6B0UDH9</accession>
<organism evidence="2">
    <name type="scientific">Ixodes ricinus</name>
    <name type="common">Common tick</name>
    <name type="synonym">Acarus ricinus</name>
    <dbReference type="NCBI Taxonomy" id="34613"/>
    <lineage>
        <taxon>Eukaryota</taxon>
        <taxon>Metazoa</taxon>
        <taxon>Ecdysozoa</taxon>
        <taxon>Arthropoda</taxon>
        <taxon>Chelicerata</taxon>
        <taxon>Arachnida</taxon>
        <taxon>Acari</taxon>
        <taxon>Parasitiformes</taxon>
        <taxon>Ixodida</taxon>
        <taxon>Ixodoidea</taxon>
        <taxon>Ixodidae</taxon>
        <taxon>Ixodinae</taxon>
        <taxon>Ixodes</taxon>
    </lineage>
</organism>